<evidence type="ECO:0000313" key="5">
    <source>
        <dbReference type="Proteomes" id="UP001556367"/>
    </source>
</evidence>
<dbReference type="Proteomes" id="UP001556367">
    <property type="component" value="Unassembled WGS sequence"/>
</dbReference>
<reference evidence="5" key="1">
    <citation type="submission" date="2024-06" db="EMBL/GenBank/DDBJ databases">
        <title>Multi-omics analyses provide insights into the biosynthesis of the anticancer antibiotic pleurotin in Hohenbuehelia grisea.</title>
        <authorList>
            <person name="Weaver J.A."/>
            <person name="Alberti F."/>
        </authorList>
    </citation>
    <scope>NUCLEOTIDE SEQUENCE [LARGE SCALE GENOMIC DNA]</scope>
    <source>
        <strain evidence="5">T-177</strain>
    </source>
</reference>
<dbReference type="InterPro" id="IPR053183">
    <property type="entry name" value="ASL1"/>
</dbReference>
<dbReference type="Gene3D" id="3.20.20.80">
    <property type="entry name" value="Glycosidases"/>
    <property type="match status" value="1"/>
</dbReference>
<comment type="caution">
    <text evidence="4">The sequence shown here is derived from an EMBL/GenBank/DDBJ whole genome shotgun (WGS) entry which is preliminary data.</text>
</comment>
<feature type="region of interest" description="Disordered" evidence="1">
    <location>
        <begin position="275"/>
        <end position="305"/>
    </location>
</feature>
<evidence type="ECO:0000256" key="1">
    <source>
        <dbReference type="SAM" id="MobiDB-lite"/>
    </source>
</evidence>
<sequence length="334" mass="36586">MPLYSIQPRAMRLASLTAIILAIFALPGVRAQNNKAGLAWANGDSVDMDQFTVTGKVSWYYSWSAWPVNNDLEFVPMLWGPGHIPEFQNNINQTLAQHHVTSILGMNEPEQSGQSNISPGDAAQMWRTYLEPLRARGLRLGSPAPSSAPSGKQWLYDFLGACAGCNVDFIAFHWYDVNATAFIQYAEDMHNAFQRPLWVTEWACQNFRPPGTSPGAGIQCSDADTVLFLNSTQAFMDSAPYIERYSWFGAMRDLHGVNPANALMDGNGKINSLGQQYMGAIPPRPPGPGSPDGPTAPTSNGGPRIMNYSPTNTIPAVWQVVLLLVAFPILHKLC</sequence>
<feature type="compositionally biased region" description="Pro residues" evidence="1">
    <location>
        <begin position="282"/>
        <end position="291"/>
    </location>
</feature>
<feature type="chain" id="PRO_5047325635" description="Asl1-like glycosyl hydrolase catalytic domain-containing protein" evidence="2">
    <location>
        <begin position="32"/>
        <end position="334"/>
    </location>
</feature>
<protein>
    <recommendedName>
        <fullName evidence="3">Asl1-like glycosyl hydrolase catalytic domain-containing protein</fullName>
    </recommendedName>
</protein>
<evidence type="ECO:0000256" key="2">
    <source>
        <dbReference type="SAM" id="SignalP"/>
    </source>
</evidence>
<dbReference type="EMBL" id="JASNQZ010000006">
    <property type="protein sequence ID" value="KAL0956647.1"/>
    <property type="molecule type" value="Genomic_DNA"/>
</dbReference>
<keyword evidence="2" id="KW-0732">Signal</keyword>
<keyword evidence="5" id="KW-1185">Reference proteome</keyword>
<feature type="domain" description="Asl1-like glycosyl hydrolase catalytic" evidence="3">
    <location>
        <begin position="37"/>
        <end position="277"/>
    </location>
</feature>
<evidence type="ECO:0000313" key="4">
    <source>
        <dbReference type="EMBL" id="KAL0956647.1"/>
    </source>
</evidence>
<dbReference type="Pfam" id="PF11790">
    <property type="entry name" value="Glyco_hydro_cc"/>
    <property type="match status" value="1"/>
</dbReference>
<dbReference type="PANTHER" id="PTHR34154">
    <property type="entry name" value="ALKALI-SENSITIVE LINKAGE PROTEIN 1"/>
    <property type="match status" value="1"/>
</dbReference>
<accession>A0ABR3JM96</accession>
<proteinExistence type="predicted"/>
<dbReference type="InterPro" id="IPR024655">
    <property type="entry name" value="Asl1_glyco_hydro_catalytic"/>
</dbReference>
<organism evidence="4 5">
    <name type="scientific">Hohenbuehelia grisea</name>
    <dbReference type="NCBI Taxonomy" id="104357"/>
    <lineage>
        <taxon>Eukaryota</taxon>
        <taxon>Fungi</taxon>
        <taxon>Dikarya</taxon>
        <taxon>Basidiomycota</taxon>
        <taxon>Agaricomycotina</taxon>
        <taxon>Agaricomycetes</taxon>
        <taxon>Agaricomycetidae</taxon>
        <taxon>Agaricales</taxon>
        <taxon>Pleurotineae</taxon>
        <taxon>Pleurotaceae</taxon>
        <taxon>Hohenbuehelia</taxon>
    </lineage>
</organism>
<name>A0ABR3JM96_9AGAR</name>
<evidence type="ECO:0000259" key="3">
    <source>
        <dbReference type="Pfam" id="PF11790"/>
    </source>
</evidence>
<gene>
    <name evidence="4" type="ORF">HGRIS_002779</name>
</gene>
<dbReference type="InterPro" id="IPR017853">
    <property type="entry name" value="GH"/>
</dbReference>
<feature type="signal peptide" evidence="2">
    <location>
        <begin position="1"/>
        <end position="31"/>
    </location>
</feature>
<dbReference type="PANTHER" id="PTHR34154:SF3">
    <property type="entry name" value="ALKALI-SENSITIVE LINKAGE PROTEIN 1"/>
    <property type="match status" value="1"/>
</dbReference>
<dbReference type="SUPFAM" id="SSF51445">
    <property type="entry name" value="(Trans)glycosidases"/>
    <property type="match status" value="1"/>
</dbReference>